<dbReference type="Proteomes" id="UP001201812">
    <property type="component" value="Unassembled WGS sequence"/>
</dbReference>
<evidence type="ECO:0000256" key="1">
    <source>
        <dbReference type="SAM" id="SignalP"/>
    </source>
</evidence>
<evidence type="ECO:0000313" key="3">
    <source>
        <dbReference type="Proteomes" id="UP001201812"/>
    </source>
</evidence>
<name>A0AAD4QYA2_9BILA</name>
<keyword evidence="1" id="KW-0732">Signal</keyword>
<gene>
    <name evidence="2" type="ORF">DdX_14766</name>
</gene>
<dbReference type="EMBL" id="JAKKPZ010000079">
    <property type="protein sequence ID" value="KAI1703627.1"/>
    <property type="molecule type" value="Genomic_DNA"/>
</dbReference>
<accession>A0AAD4QYA2</accession>
<reference evidence="2" key="1">
    <citation type="submission" date="2022-01" db="EMBL/GenBank/DDBJ databases">
        <title>Genome Sequence Resource for Two Populations of Ditylenchus destructor, the Migratory Endoparasitic Phytonematode.</title>
        <authorList>
            <person name="Zhang H."/>
            <person name="Lin R."/>
            <person name="Xie B."/>
        </authorList>
    </citation>
    <scope>NUCLEOTIDE SEQUENCE</scope>
    <source>
        <strain evidence="2">BazhouSP</strain>
    </source>
</reference>
<evidence type="ECO:0000313" key="2">
    <source>
        <dbReference type="EMBL" id="KAI1703627.1"/>
    </source>
</evidence>
<comment type="caution">
    <text evidence="2">The sequence shown here is derived from an EMBL/GenBank/DDBJ whole genome shotgun (WGS) entry which is preliminary data.</text>
</comment>
<sequence>MSPVLRFLTFSIIILLISTTCPVLSADTDAGDASKVSALRHHFALPADKTDAGPDAVQQVNNQFEWDRHNPWEKTSHVEVTTEGVPKDVARLYEKDKEEREKQAKVS</sequence>
<keyword evidence="3" id="KW-1185">Reference proteome</keyword>
<proteinExistence type="predicted"/>
<feature type="chain" id="PRO_5042011377" evidence="1">
    <location>
        <begin position="26"/>
        <end position="107"/>
    </location>
</feature>
<feature type="signal peptide" evidence="1">
    <location>
        <begin position="1"/>
        <end position="25"/>
    </location>
</feature>
<organism evidence="2 3">
    <name type="scientific">Ditylenchus destructor</name>
    <dbReference type="NCBI Taxonomy" id="166010"/>
    <lineage>
        <taxon>Eukaryota</taxon>
        <taxon>Metazoa</taxon>
        <taxon>Ecdysozoa</taxon>
        <taxon>Nematoda</taxon>
        <taxon>Chromadorea</taxon>
        <taxon>Rhabditida</taxon>
        <taxon>Tylenchina</taxon>
        <taxon>Tylenchomorpha</taxon>
        <taxon>Sphaerularioidea</taxon>
        <taxon>Anguinidae</taxon>
        <taxon>Anguininae</taxon>
        <taxon>Ditylenchus</taxon>
    </lineage>
</organism>
<dbReference type="AlphaFoldDB" id="A0AAD4QYA2"/>
<protein>
    <submittedName>
        <fullName evidence="2">Uncharacterized protein</fullName>
    </submittedName>
</protein>